<dbReference type="EMBL" id="AZIM01008731">
    <property type="protein sequence ID" value="ETE57342.1"/>
    <property type="molecule type" value="Genomic_DNA"/>
</dbReference>
<name>V8N705_OPHHA</name>
<evidence type="ECO:0000313" key="2">
    <source>
        <dbReference type="EMBL" id="ETE57342.1"/>
    </source>
</evidence>
<gene>
    <name evidence="2" type="primary">ODZ4</name>
    <name evidence="2" type="ORF">L345_16945</name>
</gene>
<protein>
    <submittedName>
        <fullName evidence="2">Teneurin-4</fullName>
    </submittedName>
</protein>
<dbReference type="AlphaFoldDB" id="V8N705"/>
<evidence type="ECO:0000256" key="1">
    <source>
        <dbReference type="SAM" id="MobiDB-lite"/>
    </source>
</evidence>
<evidence type="ECO:0000313" key="3">
    <source>
        <dbReference type="Proteomes" id="UP000018936"/>
    </source>
</evidence>
<feature type="non-terminal residue" evidence="2">
    <location>
        <position position="1"/>
    </location>
</feature>
<sequence length="259" mass="28989">MKFLCSLQGQSHIETIGLPMPLSHRNCYGNGDCISGTCHCFLGFLGPDCGRACWPLASSAAESEEDEEEEEAWESESASRQPGSSEGEGGIELSERETQRRSLGHPSALRWRVNSPQVWSWVQCLMHRCAESREERRAVKIYRPVLREEEALLLVNSHPSSGDKRHGAQMNRCGRTDVFIFRLARYVSRLVRVLHCRLILPTASSSTLTSSRLTQPSILPRILPSSPFLPPLLFGYRMSANRETSAIHKVASKRLLSLA</sequence>
<reference evidence="2 3" key="1">
    <citation type="journal article" date="2013" name="Proc. Natl. Acad. Sci. U.S.A.">
        <title>The king cobra genome reveals dynamic gene evolution and adaptation in the snake venom system.</title>
        <authorList>
            <person name="Vonk F.J."/>
            <person name="Casewell N.R."/>
            <person name="Henkel C.V."/>
            <person name="Heimberg A.M."/>
            <person name="Jansen H.J."/>
            <person name="McCleary R.J."/>
            <person name="Kerkkamp H.M."/>
            <person name="Vos R.A."/>
            <person name="Guerreiro I."/>
            <person name="Calvete J.J."/>
            <person name="Wuster W."/>
            <person name="Woods A.E."/>
            <person name="Logan J.M."/>
            <person name="Harrison R.A."/>
            <person name="Castoe T.A."/>
            <person name="de Koning A.P."/>
            <person name="Pollock D.D."/>
            <person name="Yandell M."/>
            <person name="Calderon D."/>
            <person name="Renjifo C."/>
            <person name="Currier R.B."/>
            <person name="Salgado D."/>
            <person name="Pla D."/>
            <person name="Sanz L."/>
            <person name="Hyder A.S."/>
            <person name="Ribeiro J.M."/>
            <person name="Arntzen J.W."/>
            <person name="van den Thillart G.E."/>
            <person name="Boetzer M."/>
            <person name="Pirovano W."/>
            <person name="Dirks R.P."/>
            <person name="Spaink H.P."/>
            <person name="Duboule D."/>
            <person name="McGlinn E."/>
            <person name="Kini R.M."/>
            <person name="Richardson M.K."/>
        </authorList>
    </citation>
    <scope>NUCLEOTIDE SEQUENCE</scope>
    <source>
        <tissue evidence="2">Blood</tissue>
    </source>
</reference>
<feature type="compositionally biased region" description="Acidic residues" evidence="1">
    <location>
        <begin position="62"/>
        <end position="74"/>
    </location>
</feature>
<organism evidence="2 3">
    <name type="scientific">Ophiophagus hannah</name>
    <name type="common">King cobra</name>
    <name type="synonym">Naja hannah</name>
    <dbReference type="NCBI Taxonomy" id="8665"/>
    <lineage>
        <taxon>Eukaryota</taxon>
        <taxon>Metazoa</taxon>
        <taxon>Chordata</taxon>
        <taxon>Craniata</taxon>
        <taxon>Vertebrata</taxon>
        <taxon>Euteleostomi</taxon>
        <taxon>Lepidosauria</taxon>
        <taxon>Squamata</taxon>
        <taxon>Bifurcata</taxon>
        <taxon>Unidentata</taxon>
        <taxon>Episquamata</taxon>
        <taxon>Toxicofera</taxon>
        <taxon>Serpentes</taxon>
        <taxon>Colubroidea</taxon>
        <taxon>Elapidae</taxon>
        <taxon>Elapinae</taxon>
        <taxon>Ophiophagus</taxon>
    </lineage>
</organism>
<dbReference type="Proteomes" id="UP000018936">
    <property type="component" value="Unassembled WGS sequence"/>
</dbReference>
<dbReference type="FunFam" id="2.10.25.10:FF:000026">
    <property type="entry name" value="Teneurin transmembrane protein 2"/>
    <property type="match status" value="1"/>
</dbReference>
<feature type="region of interest" description="Disordered" evidence="1">
    <location>
        <begin position="60"/>
        <end position="101"/>
    </location>
</feature>
<accession>V8N705</accession>
<comment type="caution">
    <text evidence="2">The sequence shown here is derived from an EMBL/GenBank/DDBJ whole genome shotgun (WGS) entry which is preliminary data.</text>
</comment>
<dbReference type="Gene3D" id="2.10.25.10">
    <property type="entry name" value="Laminin"/>
    <property type="match status" value="1"/>
</dbReference>
<dbReference type="OrthoDB" id="442731at2759"/>
<proteinExistence type="predicted"/>
<keyword evidence="3" id="KW-1185">Reference proteome</keyword>
<feature type="compositionally biased region" description="Low complexity" evidence="1">
    <location>
        <begin position="75"/>
        <end position="85"/>
    </location>
</feature>